<dbReference type="PROSITE" id="PS51819">
    <property type="entry name" value="VOC"/>
    <property type="match status" value="1"/>
</dbReference>
<dbReference type="EMBL" id="BLKG01000071">
    <property type="protein sequence ID" value="GFF90928.1"/>
    <property type="molecule type" value="Genomic_DNA"/>
</dbReference>
<dbReference type="Gene3D" id="3.10.180.10">
    <property type="entry name" value="2,3-Dihydroxybiphenyl 1,2-Dioxygenase, domain 1"/>
    <property type="match status" value="1"/>
</dbReference>
<name>A0ABQ1AZH4_9EURO</name>
<dbReference type="Pfam" id="PF00903">
    <property type="entry name" value="Glyoxalase"/>
    <property type="match status" value="1"/>
</dbReference>
<evidence type="ECO:0000313" key="3">
    <source>
        <dbReference type="Proteomes" id="UP000465266"/>
    </source>
</evidence>
<keyword evidence="3" id="KW-1185">Reference proteome</keyword>
<evidence type="ECO:0000313" key="2">
    <source>
        <dbReference type="EMBL" id="GFF90928.1"/>
    </source>
</evidence>
<dbReference type="SUPFAM" id="SSF54593">
    <property type="entry name" value="Glyoxalase/Bleomycin resistance protein/Dihydroxybiphenyl dioxygenase"/>
    <property type="match status" value="1"/>
</dbReference>
<protein>
    <recommendedName>
        <fullName evidence="1">VOC domain-containing protein</fullName>
    </recommendedName>
</protein>
<dbReference type="InterPro" id="IPR037523">
    <property type="entry name" value="VOC_core"/>
</dbReference>
<dbReference type="PANTHER" id="PTHR35006">
    <property type="entry name" value="GLYOXALASE FAMILY PROTEIN (AFU_ORTHOLOGUE AFUA_5G14830)"/>
    <property type="match status" value="1"/>
</dbReference>
<dbReference type="InterPro" id="IPR004360">
    <property type="entry name" value="Glyas_Fos-R_dOase_dom"/>
</dbReference>
<organism evidence="2 3">
    <name type="scientific">Aspergillus udagawae</name>
    <dbReference type="NCBI Taxonomy" id="91492"/>
    <lineage>
        <taxon>Eukaryota</taxon>
        <taxon>Fungi</taxon>
        <taxon>Dikarya</taxon>
        <taxon>Ascomycota</taxon>
        <taxon>Pezizomycotina</taxon>
        <taxon>Eurotiomycetes</taxon>
        <taxon>Eurotiomycetidae</taxon>
        <taxon>Eurotiales</taxon>
        <taxon>Aspergillaceae</taxon>
        <taxon>Aspergillus</taxon>
        <taxon>Aspergillus subgen. Fumigati</taxon>
    </lineage>
</organism>
<proteinExistence type="predicted"/>
<dbReference type="CDD" id="cd07262">
    <property type="entry name" value="VOC_like"/>
    <property type="match status" value="1"/>
</dbReference>
<comment type="caution">
    <text evidence="2">The sequence shown here is derived from an EMBL/GenBank/DDBJ whole genome shotgun (WGS) entry which is preliminary data.</text>
</comment>
<dbReference type="PANTHER" id="PTHR35006:SF2">
    <property type="entry name" value="GLYOXALASE FAMILY PROTEIN (AFU_ORTHOLOGUE AFUA_5G14830)"/>
    <property type="match status" value="1"/>
</dbReference>
<dbReference type="Proteomes" id="UP000465266">
    <property type="component" value="Unassembled WGS sequence"/>
</dbReference>
<feature type="domain" description="VOC" evidence="1">
    <location>
        <begin position="1"/>
        <end position="130"/>
    </location>
</feature>
<dbReference type="InterPro" id="IPR029068">
    <property type="entry name" value="Glyas_Bleomycin-R_OHBP_Dase"/>
</dbReference>
<reference evidence="2 3" key="1">
    <citation type="submission" date="2020-01" db="EMBL/GenBank/DDBJ databases">
        <title>Draft genome sequence of Aspergillus udagawae IFM 53868.</title>
        <authorList>
            <person name="Takahashi H."/>
            <person name="Yaguchi T."/>
        </authorList>
    </citation>
    <scope>NUCLEOTIDE SEQUENCE [LARGE SCALE GENOMIC DNA]</scope>
    <source>
        <strain evidence="2 3">IFM 53868</strain>
    </source>
</reference>
<gene>
    <name evidence="2" type="ORF">IFM53868_06331</name>
</gene>
<accession>A0ABQ1AZH4</accession>
<sequence length="132" mass="14715">MLGHVSIRVSDLEASTEFYLRALRPLGFEAMRFPTVVGLGPPVKSSSAPIPCFWLRQYTPAPSNNHTEKPTPVHISFYAPDRADVDEFYQLGLEAGGKDNGKPGLRPFMENYYASYILDLDGNNIEVVCFSE</sequence>
<evidence type="ECO:0000259" key="1">
    <source>
        <dbReference type="PROSITE" id="PS51819"/>
    </source>
</evidence>